<evidence type="ECO:0000313" key="3">
    <source>
        <dbReference type="Proteomes" id="UP000016931"/>
    </source>
</evidence>
<protein>
    <recommendedName>
        <fullName evidence="4">F-box domain-containing protein</fullName>
    </recommendedName>
</protein>
<dbReference type="Proteomes" id="UP000016931">
    <property type="component" value="Unassembled WGS sequence"/>
</dbReference>
<accession>M3AUW9</accession>
<dbReference type="SUPFAM" id="SSF101447">
    <property type="entry name" value="Formin homology 2 domain (FH2 domain)"/>
    <property type="match status" value="1"/>
</dbReference>
<reference evidence="2 3" key="1">
    <citation type="journal article" date="2012" name="PLoS Pathog.">
        <title>Diverse lifestyles and strategies of plant pathogenesis encoded in the genomes of eighteen Dothideomycetes fungi.</title>
        <authorList>
            <person name="Ohm R.A."/>
            <person name="Feau N."/>
            <person name="Henrissat B."/>
            <person name="Schoch C.L."/>
            <person name="Horwitz B.A."/>
            <person name="Barry K.W."/>
            <person name="Condon B.J."/>
            <person name="Copeland A.C."/>
            <person name="Dhillon B."/>
            <person name="Glaser F."/>
            <person name="Hesse C.N."/>
            <person name="Kosti I."/>
            <person name="LaButti K."/>
            <person name="Lindquist E.A."/>
            <person name="Lucas S."/>
            <person name="Salamov A.A."/>
            <person name="Bradshaw R.E."/>
            <person name="Ciuffetti L."/>
            <person name="Hamelin R.C."/>
            <person name="Kema G.H.J."/>
            <person name="Lawrence C."/>
            <person name="Scott J.A."/>
            <person name="Spatafora J.W."/>
            <person name="Turgeon B.G."/>
            <person name="de Wit P.J.G.M."/>
            <person name="Zhong S."/>
            <person name="Goodwin S.B."/>
            <person name="Grigoriev I.V."/>
        </authorList>
    </citation>
    <scope>NUCLEOTIDE SEQUENCE [LARGE SCALE GENOMIC DNA]</scope>
    <source>
        <strain evidence="2 3">SO2202</strain>
    </source>
</reference>
<dbReference type="InterPro" id="IPR036047">
    <property type="entry name" value="F-box-like_dom_sf"/>
</dbReference>
<sequence length="344" mass="38865">MADRSSSSSSSPPPPPPPPPHPPRQLSRTPKRVRWADEIGEAANSDSDSREVVFEGRERRKDSNKKEKKKKKKKEKNTIPPPRKDPLHAADEENPSPAADEEVPAPTETFEGKVLAERILTLVSPHDLLINVSRVCQRWNEILATSSILQQKLFLKPQPGPTATLLLDAFYTNNNNNNNNNNNEDNNGLNHHHRTSYKSLRFVQSNHHPDQPPPRPIHVHSNPLMTKTLIKDLLAWEGYPSPSSRATPGYSRLSKSRKEILGEGAASYCQMLAFQPPVVKVHFLALGDGGTSEVEGEGNRRRKVHVVERKEGVLIWDLILKKELRGEFRWVAVEWEVLRRGRRG</sequence>
<dbReference type="AlphaFoldDB" id="M3AUW9"/>
<name>M3AUW9_SPHMS</name>
<feature type="compositionally biased region" description="Low complexity" evidence="1">
    <location>
        <begin position="1"/>
        <end position="10"/>
    </location>
</feature>
<dbReference type="EMBL" id="KB456268">
    <property type="protein sequence ID" value="EMF09866.1"/>
    <property type="molecule type" value="Genomic_DNA"/>
</dbReference>
<feature type="compositionally biased region" description="Pro residues" evidence="1">
    <location>
        <begin position="11"/>
        <end position="23"/>
    </location>
</feature>
<feature type="compositionally biased region" description="Basic and acidic residues" evidence="1">
    <location>
        <begin position="47"/>
        <end position="65"/>
    </location>
</feature>
<dbReference type="STRING" id="692275.M3AUW9"/>
<dbReference type="RefSeq" id="XP_016757987.1">
    <property type="nucleotide sequence ID" value="XM_016900839.1"/>
</dbReference>
<dbReference type="SUPFAM" id="SSF81383">
    <property type="entry name" value="F-box domain"/>
    <property type="match status" value="1"/>
</dbReference>
<proteinExistence type="predicted"/>
<evidence type="ECO:0008006" key="4">
    <source>
        <dbReference type="Google" id="ProtNLM"/>
    </source>
</evidence>
<feature type="compositionally biased region" description="Basic residues" evidence="1">
    <location>
        <begin position="66"/>
        <end position="75"/>
    </location>
</feature>
<evidence type="ECO:0000313" key="2">
    <source>
        <dbReference type="EMBL" id="EMF09866.1"/>
    </source>
</evidence>
<organism evidence="2 3">
    <name type="scientific">Sphaerulina musiva (strain SO2202)</name>
    <name type="common">Poplar stem canker fungus</name>
    <name type="synonym">Septoria musiva</name>
    <dbReference type="NCBI Taxonomy" id="692275"/>
    <lineage>
        <taxon>Eukaryota</taxon>
        <taxon>Fungi</taxon>
        <taxon>Dikarya</taxon>
        <taxon>Ascomycota</taxon>
        <taxon>Pezizomycotina</taxon>
        <taxon>Dothideomycetes</taxon>
        <taxon>Dothideomycetidae</taxon>
        <taxon>Mycosphaerellales</taxon>
        <taxon>Mycosphaerellaceae</taxon>
        <taxon>Sphaerulina</taxon>
    </lineage>
</organism>
<dbReference type="GeneID" id="27897976"/>
<evidence type="ECO:0000256" key="1">
    <source>
        <dbReference type="SAM" id="MobiDB-lite"/>
    </source>
</evidence>
<gene>
    <name evidence="2" type="ORF">SEPMUDRAFT_110297</name>
</gene>
<dbReference type="OrthoDB" id="3800738at2759"/>
<keyword evidence="3" id="KW-1185">Reference proteome</keyword>
<dbReference type="HOGENOM" id="CLU_806909_0_0_1"/>
<dbReference type="CDD" id="cd09917">
    <property type="entry name" value="F-box_SF"/>
    <property type="match status" value="1"/>
</dbReference>
<feature type="region of interest" description="Disordered" evidence="1">
    <location>
        <begin position="1"/>
        <end position="106"/>
    </location>
</feature>
<feature type="compositionally biased region" description="Basic and acidic residues" evidence="1">
    <location>
        <begin position="82"/>
        <end position="91"/>
    </location>
</feature>